<comment type="subcellular location">
    <subcellularLocation>
        <location evidence="2">Membrane</location>
        <topology evidence="2">Multi-pass membrane protein</topology>
    </subcellularLocation>
</comment>
<evidence type="ECO:0000256" key="3">
    <source>
        <dbReference type="SAM" id="Phobius"/>
    </source>
</evidence>
<proteinExistence type="inferred from homology"/>
<feature type="transmembrane region" description="Helical" evidence="3">
    <location>
        <begin position="393"/>
        <end position="414"/>
    </location>
</feature>
<feature type="transmembrane region" description="Helical" evidence="3">
    <location>
        <begin position="161"/>
        <end position="183"/>
    </location>
</feature>
<dbReference type="InterPro" id="IPR002666">
    <property type="entry name" value="Folate_carrier"/>
</dbReference>
<evidence type="ECO:0000313" key="4">
    <source>
        <dbReference type="EMBL" id="CAD5205861.1"/>
    </source>
</evidence>
<dbReference type="Gene3D" id="1.20.1250.20">
    <property type="entry name" value="MFS general substrate transporter like domains"/>
    <property type="match status" value="1"/>
</dbReference>
<sequence>MADSRTLTVVLVVLYGILKEFRPSTPFLTPFLEGPDKNLTNEELYGQVYPYWTYSYLVFLIPIFIITDLLKYKPVVVIEAAALTTTWALLVFGNTVWQMQIMQIAFGLATSAEIAYYSYLYAVVDKRNFKKVTAYIRSAVMLGKFFGYTVAQTIVSLEIGSYLLLNQITLGSVTVTLIISLFLQFHKTPDNTRIADSVHPNDADFHEARTQNTVPRISTNLISELLEAFRDPTVLSWSIWWALASCGMFQVQNYSQSLWAPMQKDGQFMGNGLMECVTTLSSTLLTFGLQYTSFDFKKHSSTVFLSTSIFSAILLAGMASIQIIWFSYFFYIFNLTLYHVLIAAASNTIAAQLHSSKYSLIFGFNTFVALILQTGLTFTVADKRGLHLPIVTQFYVYSGYFAILALLFVPFAVFGKRLVDNEKGDDSELKEEEVSSTRC</sequence>
<dbReference type="EMBL" id="CAJFDH010000001">
    <property type="protein sequence ID" value="CAD5205861.1"/>
    <property type="molecule type" value="Genomic_DNA"/>
</dbReference>
<comment type="similarity">
    <text evidence="1 2">Belongs to the reduced folate carrier (RFC) transporter (TC 2.A.48) family.</text>
</comment>
<keyword evidence="2" id="KW-0813">Transport</keyword>
<feature type="transmembrane region" description="Helical" evidence="3">
    <location>
        <begin position="103"/>
        <end position="122"/>
    </location>
</feature>
<feature type="transmembrane region" description="Helical" evidence="3">
    <location>
        <begin position="134"/>
        <end position="155"/>
    </location>
</feature>
<dbReference type="Pfam" id="PF01770">
    <property type="entry name" value="Folate_carrier"/>
    <property type="match status" value="1"/>
</dbReference>
<dbReference type="PANTHER" id="PTHR10686:SF20">
    <property type="entry name" value="FOLATE TRANSPORTER 1"/>
    <property type="match status" value="1"/>
</dbReference>
<dbReference type="NCBIfam" id="TIGR00806">
    <property type="entry name" value="rfc"/>
    <property type="match status" value="1"/>
</dbReference>
<dbReference type="GO" id="GO:0005886">
    <property type="term" value="C:plasma membrane"/>
    <property type="evidence" value="ECO:0007669"/>
    <property type="project" value="UniProtKB-UniRule"/>
</dbReference>
<comment type="caution">
    <text evidence="4">The sequence shown here is derived from an EMBL/GenBank/DDBJ whole genome shotgun (WGS) entry which is preliminary data.</text>
</comment>
<dbReference type="Proteomes" id="UP000614601">
    <property type="component" value="Unassembled WGS sequence"/>
</dbReference>
<dbReference type="AlphaFoldDB" id="A0A811JRC2"/>
<dbReference type="PIRSF" id="PIRSF028739">
    <property type="entry name" value="Folate_carrier"/>
    <property type="match status" value="1"/>
</dbReference>
<feature type="transmembrane region" description="Helical" evidence="3">
    <location>
        <begin position="77"/>
        <end position="97"/>
    </location>
</feature>
<organism evidence="4 5">
    <name type="scientific">Bursaphelenchus okinawaensis</name>
    <dbReference type="NCBI Taxonomy" id="465554"/>
    <lineage>
        <taxon>Eukaryota</taxon>
        <taxon>Metazoa</taxon>
        <taxon>Ecdysozoa</taxon>
        <taxon>Nematoda</taxon>
        <taxon>Chromadorea</taxon>
        <taxon>Rhabditida</taxon>
        <taxon>Tylenchina</taxon>
        <taxon>Tylenchomorpha</taxon>
        <taxon>Aphelenchoidea</taxon>
        <taxon>Aphelenchoididae</taxon>
        <taxon>Bursaphelenchus</taxon>
    </lineage>
</organism>
<dbReference type="Proteomes" id="UP000783686">
    <property type="component" value="Unassembled WGS sequence"/>
</dbReference>
<keyword evidence="3" id="KW-0812">Transmembrane</keyword>
<dbReference type="SUPFAM" id="SSF103473">
    <property type="entry name" value="MFS general substrate transporter"/>
    <property type="match status" value="1"/>
</dbReference>
<evidence type="ECO:0000256" key="1">
    <source>
        <dbReference type="ARBA" id="ARBA00005773"/>
    </source>
</evidence>
<gene>
    <name evidence="4" type="ORF">BOKJ2_LOCUS545</name>
</gene>
<feature type="transmembrane region" description="Helical" evidence="3">
    <location>
        <begin position="303"/>
        <end position="325"/>
    </location>
</feature>
<keyword evidence="3" id="KW-1133">Transmembrane helix</keyword>
<reference evidence="4" key="1">
    <citation type="submission" date="2020-09" db="EMBL/GenBank/DDBJ databases">
        <authorList>
            <person name="Kikuchi T."/>
        </authorList>
    </citation>
    <scope>NUCLEOTIDE SEQUENCE</scope>
    <source>
        <strain evidence="4">SH1</strain>
    </source>
</reference>
<evidence type="ECO:0000256" key="2">
    <source>
        <dbReference type="PIRNR" id="PIRNR028739"/>
    </source>
</evidence>
<dbReference type="OrthoDB" id="18814at2759"/>
<feature type="transmembrane region" description="Helical" evidence="3">
    <location>
        <begin position="358"/>
        <end position="381"/>
    </location>
</feature>
<dbReference type="EMBL" id="CAJFCW020000001">
    <property type="protein sequence ID" value="CAG9079585.1"/>
    <property type="molecule type" value="Genomic_DNA"/>
</dbReference>
<name>A0A811JRC2_9BILA</name>
<keyword evidence="2 3" id="KW-0472">Membrane</keyword>
<accession>A0A811JRC2</accession>
<protein>
    <submittedName>
        <fullName evidence="4">Uncharacterized protein</fullName>
    </submittedName>
</protein>
<feature type="transmembrane region" description="Helical" evidence="3">
    <location>
        <begin position="331"/>
        <end position="351"/>
    </location>
</feature>
<dbReference type="GO" id="GO:0090482">
    <property type="term" value="F:vitamin transmembrane transporter activity"/>
    <property type="evidence" value="ECO:0007669"/>
    <property type="project" value="InterPro"/>
</dbReference>
<keyword evidence="5" id="KW-1185">Reference proteome</keyword>
<dbReference type="PANTHER" id="PTHR10686">
    <property type="entry name" value="FOLATE TRANSPORTER"/>
    <property type="match status" value="1"/>
</dbReference>
<evidence type="ECO:0000313" key="5">
    <source>
        <dbReference type="Proteomes" id="UP000614601"/>
    </source>
</evidence>
<feature type="transmembrane region" description="Helical" evidence="3">
    <location>
        <begin position="51"/>
        <end position="70"/>
    </location>
</feature>
<dbReference type="InterPro" id="IPR036259">
    <property type="entry name" value="MFS_trans_sf"/>
</dbReference>